<evidence type="ECO:0000313" key="1">
    <source>
        <dbReference type="EMBL" id="CAE2225529.1"/>
    </source>
</evidence>
<sequence length="238" mass="26697">MKDLSSAPPILKPSERPALFVADSLDDWVKNEGLGHKGLLAKRPFSGAWDKFDRDIEASYSHIGEDRKLNARVAVNERLRENLLATTDKLLDAARLPKSLCEQMRSDACSLGCTVSKLCPSIRALDVKIEIFGEHTCSRWHQDHFVGRALVSYTGAIGTEYTRDSNVDFWELKHCGNNDHIIRDVGEIESVDVGDFLFIMGSKFHKGTGGLIHKSPEKRYHKDGRIVNRLVLKVDIPS</sequence>
<dbReference type="EMBL" id="HBKQ01014692">
    <property type="protein sequence ID" value="CAE2225536.1"/>
    <property type="molecule type" value="Transcribed_RNA"/>
</dbReference>
<evidence type="ECO:0000313" key="4">
    <source>
        <dbReference type="EMBL" id="CAE2225536.1"/>
    </source>
</evidence>
<accession>A0A6U6DZC1</accession>
<dbReference type="InterPro" id="IPR014955">
    <property type="entry name" value="DUF1826"/>
</dbReference>
<dbReference type="Pfam" id="PF08856">
    <property type="entry name" value="DUF1826"/>
    <property type="match status" value="1"/>
</dbReference>
<organism evidence="4">
    <name type="scientific">Odontella aurita</name>
    <dbReference type="NCBI Taxonomy" id="265563"/>
    <lineage>
        <taxon>Eukaryota</taxon>
        <taxon>Sar</taxon>
        <taxon>Stramenopiles</taxon>
        <taxon>Ochrophyta</taxon>
        <taxon>Bacillariophyta</taxon>
        <taxon>Mediophyceae</taxon>
        <taxon>Biddulphiophycidae</taxon>
        <taxon>Eupodiscales</taxon>
        <taxon>Odontellaceae</taxon>
        <taxon>Odontella</taxon>
    </lineage>
</organism>
<protein>
    <recommendedName>
        <fullName evidence="5">Fe2OG dioxygenase domain-containing protein</fullName>
    </recommendedName>
</protein>
<dbReference type="EMBL" id="HBKQ01014690">
    <property type="protein sequence ID" value="CAE2225532.1"/>
    <property type="molecule type" value="Transcribed_RNA"/>
</dbReference>
<reference evidence="4" key="1">
    <citation type="submission" date="2021-01" db="EMBL/GenBank/DDBJ databases">
        <authorList>
            <person name="Corre E."/>
            <person name="Pelletier E."/>
            <person name="Niang G."/>
            <person name="Scheremetjew M."/>
            <person name="Finn R."/>
            <person name="Kale V."/>
            <person name="Holt S."/>
            <person name="Cochrane G."/>
            <person name="Meng A."/>
            <person name="Brown T."/>
            <person name="Cohen L."/>
        </authorList>
    </citation>
    <scope>NUCLEOTIDE SEQUENCE</scope>
    <source>
        <strain evidence="4">Isolate 1302-5</strain>
    </source>
</reference>
<dbReference type="AlphaFoldDB" id="A0A6U6DZC1"/>
<dbReference type="EMBL" id="HBKQ01014691">
    <property type="protein sequence ID" value="CAE2225534.1"/>
    <property type="molecule type" value="Transcribed_RNA"/>
</dbReference>
<name>A0A6U6DZC1_9STRA</name>
<evidence type="ECO:0000313" key="3">
    <source>
        <dbReference type="EMBL" id="CAE2225534.1"/>
    </source>
</evidence>
<evidence type="ECO:0000313" key="2">
    <source>
        <dbReference type="EMBL" id="CAE2225532.1"/>
    </source>
</evidence>
<proteinExistence type="predicted"/>
<evidence type="ECO:0008006" key="5">
    <source>
        <dbReference type="Google" id="ProtNLM"/>
    </source>
</evidence>
<dbReference type="EMBL" id="HBKQ01014689">
    <property type="protein sequence ID" value="CAE2225529.1"/>
    <property type="molecule type" value="Transcribed_RNA"/>
</dbReference>
<gene>
    <name evidence="1" type="ORF">OAUR00152_LOCUS10053</name>
    <name evidence="2" type="ORF">OAUR00152_LOCUS10054</name>
    <name evidence="3" type="ORF">OAUR00152_LOCUS10055</name>
    <name evidence="4" type="ORF">OAUR00152_LOCUS10056</name>
</gene>